<protein>
    <recommendedName>
        <fullName evidence="4">Phage holin family protein</fullName>
    </recommendedName>
</protein>
<comment type="caution">
    <text evidence="2">The sequence shown here is derived from an EMBL/GenBank/DDBJ whole genome shotgun (WGS) entry which is preliminary data.</text>
</comment>
<feature type="transmembrane region" description="Helical" evidence="1">
    <location>
        <begin position="32"/>
        <end position="53"/>
    </location>
</feature>
<feature type="transmembrane region" description="Helical" evidence="1">
    <location>
        <begin position="91"/>
        <end position="111"/>
    </location>
</feature>
<dbReference type="AlphaFoldDB" id="A0A1G2H7S8"/>
<organism evidence="2 3">
    <name type="scientific">Candidatus Spechtbacteria bacterium RIFCSPHIGHO2_01_FULL_43_30</name>
    <dbReference type="NCBI Taxonomy" id="1802158"/>
    <lineage>
        <taxon>Bacteria</taxon>
        <taxon>Candidatus Spechtiibacteriota</taxon>
    </lineage>
</organism>
<name>A0A1G2H7S8_9BACT</name>
<dbReference type="EMBL" id="MHOD01000004">
    <property type="protein sequence ID" value="OGZ58517.1"/>
    <property type="molecule type" value="Genomic_DNA"/>
</dbReference>
<evidence type="ECO:0000313" key="3">
    <source>
        <dbReference type="Proteomes" id="UP000177932"/>
    </source>
</evidence>
<gene>
    <name evidence="2" type="ORF">A2827_01455</name>
</gene>
<dbReference type="Pfam" id="PF04020">
    <property type="entry name" value="Phage_holin_4_2"/>
    <property type="match status" value="1"/>
</dbReference>
<dbReference type="PANTHER" id="PTHR37309:SF1">
    <property type="entry name" value="SLR0284 PROTEIN"/>
    <property type="match status" value="1"/>
</dbReference>
<keyword evidence="1" id="KW-1133">Transmembrane helix</keyword>
<dbReference type="InterPro" id="IPR007165">
    <property type="entry name" value="Phage_holin_4_2"/>
</dbReference>
<evidence type="ECO:0008006" key="4">
    <source>
        <dbReference type="Google" id="ProtNLM"/>
    </source>
</evidence>
<dbReference type="Proteomes" id="UP000177932">
    <property type="component" value="Unassembled WGS sequence"/>
</dbReference>
<accession>A0A1G2H7S8</accession>
<dbReference type="STRING" id="1802158.A2827_01455"/>
<dbReference type="PANTHER" id="PTHR37309">
    <property type="entry name" value="SLR0284 PROTEIN"/>
    <property type="match status" value="1"/>
</dbReference>
<evidence type="ECO:0000256" key="1">
    <source>
        <dbReference type="SAM" id="Phobius"/>
    </source>
</evidence>
<feature type="transmembrane region" description="Helical" evidence="1">
    <location>
        <begin position="5"/>
        <end position="26"/>
    </location>
</feature>
<proteinExistence type="predicted"/>
<keyword evidence="1" id="KW-0472">Membrane</keyword>
<evidence type="ECO:0000313" key="2">
    <source>
        <dbReference type="EMBL" id="OGZ58517.1"/>
    </source>
</evidence>
<sequence length="112" mass="12252">MISKLILRIILNAGAIYLANSLVDGFTFSGNFVMLFFIGGILAVFQSFIYPLLKIIAFPLVLLSFGLFGFIVNAAVLWGISYFFAELTIDGIIPLLLATIVLSAVNVLFAWL</sequence>
<keyword evidence="1" id="KW-0812">Transmembrane</keyword>
<feature type="transmembrane region" description="Helical" evidence="1">
    <location>
        <begin position="60"/>
        <end position="85"/>
    </location>
</feature>
<reference evidence="2 3" key="1">
    <citation type="journal article" date="2016" name="Nat. Commun.">
        <title>Thousands of microbial genomes shed light on interconnected biogeochemical processes in an aquifer system.</title>
        <authorList>
            <person name="Anantharaman K."/>
            <person name="Brown C.T."/>
            <person name="Hug L.A."/>
            <person name="Sharon I."/>
            <person name="Castelle C.J."/>
            <person name="Probst A.J."/>
            <person name="Thomas B.C."/>
            <person name="Singh A."/>
            <person name="Wilkins M.J."/>
            <person name="Karaoz U."/>
            <person name="Brodie E.L."/>
            <person name="Williams K.H."/>
            <person name="Hubbard S.S."/>
            <person name="Banfield J.F."/>
        </authorList>
    </citation>
    <scope>NUCLEOTIDE SEQUENCE [LARGE SCALE GENOMIC DNA]</scope>
</reference>